<feature type="transmembrane region" description="Helical" evidence="1">
    <location>
        <begin position="113"/>
        <end position="130"/>
    </location>
</feature>
<proteinExistence type="predicted"/>
<dbReference type="EMBL" id="VDMO01000005">
    <property type="protein sequence ID" value="TNM71949.1"/>
    <property type="molecule type" value="Genomic_DNA"/>
</dbReference>
<evidence type="ECO:0000313" key="4">
    <source>
        <dbReference type="EMBL" id="TNM71949.1"/>
    </source>
</evidence>
<keyword evidence="1" id="KW-1133">Transmembrane helix</keyword>
<keyword evidence="6" id="KW-1185">Reference proteome</keyword>
<evidence type="ECO:0000313" key="6">
    <source>
        <dbReference type="Proteomes" id="UP000629870"/>
    </source>
</evidence>
<evidence type="ECO:0000313" key="5">
    <source>
        <dbReference type="Proteomes" id="UP000313988"/>
    </source>
</evidence>
<dbReference type="InterPro" id="IPR008984">
    <property type="entry name" value="SMAD_FHA_dom_sf"/>
</dbReference>
<dbReference type="SUPFAM" id="SSF49879">
    <property type="entry name" value="SMAD/FHA domain"/>
    <property type="match status" value="2"/>
</dbReference>
<dbReference type="AlphaFoldDB" id="A0A5C4Y8R2"/>
<dbReference type="Pfam" id="PF00498">
    <property type="entry name" value="FHA"/>
    <property type="match status" value="1"/>
</dbReference>
<evidence type="ECO:0000259" key="2">
    <source>
        <dbReference type="Pfam" id="PF00498"/>
    </source>
</evidence>
<feature type="transmembrane region" description="Helical" evidence="1">
    <location>
        <begin position="44"/>
        <end position="66"/>
    </location>
</feature>
<dbReference type="OrthoDB" id="72121at2"/>
<dbReference type="EMBL" id="JACHEW010000014">
    <property type="protein sequence ID" value="MBB6017411.1"/>
    <property type="molecule type" value="Genomic_DNA"/>
</dbReference>
<dbReference type="Gene3D" id="2.60.200.20">
    <property type="match status" value="2"/>
</dbReference>
<reference evidence="4 5" key="1">
    <citation type="submission" date="2019-06" db="EMBL/GenBank/DDBJ databases">
        <title>Genome sequence of Deinococcus radiopugnans ATCC 19172.</title>
        <authorList>
            <person name="Maclea K.S."/>
            <person name="Maynard C.R."/>
        </authorList>
    </citation>
    <scope>NUCLEOTIDE SEQUENCE [LARGE SCALE GENOMIC DNA]</scope>
    <source>
        <strain evidence="4 5">ATCC 19172</strain>
    </source>
</reference>
<keyword evidence="1" id="KW-0472">Membrane</keyword>
<dbReference type="InterPro" id="IPR000253">
    <property type="entry name" value="FHA_dom"/>
</dbReference>
<gene>
    <name evidence="4" type="ORF">FHR04_06180</name>
    <name evidence="3" type="ORF">HNQ04_002676</name>
</gene>
<feature type="domain" description="FHA" evidence="2">
    <location>
        <begin position="332"/>
        <end position="383"/>
    </location>
</feature>
<dbReference type="CDD" id="cd00060">
    <property type="entry name" value="FHA"/>
    <property type="match status" value="1"/>
</dbReference>
<dbReference type="Proteomes" id="UP000313988">
    <property type="component" value="Unassembled WGS sequence"/>
</dbReference>
<reference evidence="3 6" key="2">
    <citation type="submission" date="2020-08" db="EMBL/GenBank/DDBJ databases">
        <title>Genomic Encyclopedia of Type Strains, Phase IV (KMG-IV): sequencing the most valuable type-strain genomes for metagenomic binning, comparative biology and taxonomic classification.</title>
        <authorList>
            <person name="Goeker M."/>
        </authorList>
    </citation>
    <scope>NUCLEOTIDE SEQUENCE [LARGE SCALE GENOMIC DNA]</scope>
    <source>
        <strain evidence="3 6">DSM 12027</strain>
    </source>
</reference>
<feature type="transmembrane region" description="Helical" evidence="1">
    <location>
        <begin position="78"/>
        <end position="101"/>
    </location>
</feature>
<organism evidence="4 5">
    <name type="scientific">Deinococcus radiopugnans ATCC 19172</name>
    <dbReference type="NCBI Taxonomy" id="585398"/>
    <lineage>
        <taxon>Bacteria</taxon>
        <taxon>Thermotogati</taxon>
        <taxon>Deinococcota</taxon>
        <taxon>Deinococci</taxon>
        <taxon>Deinococcales</taxon>
        <taxon>Deinococcaceae</taxon>
        <taxon>Deinococcus</taxon>
    </lineage>
</organism>
<protein>
    <submittedName>
        <fullName evidence="3">PSer/pThr/pTyr-binding forkhead associated (FHA) protein</fullName>
    </submittedName>
</protein>
<dbReference type="RefSeq" id="WP_139401661.1">
    <property type="nucleotide sequence ID" value="NZ_JACHEW010000014.1"/>
</dbReference>
<evidence type="ECO:0000313" key="3">
    <source>
        <dbReference type="EMBL" id="MBB6017411.1"/>
    </source>
</evidence>
<evidence type="ECO:0000256" key="1">
    <source>
        <dbReference type="SAM" id="Phobius"/>
    </source>
</evidence>
<dbReference type="Proteomes" id="UP000629870">
    <property type="component" value="Unassembled WGS sequence"/>
</dbReference>
<comment type="caution">
    <text evidence="4">The sequence shown here is derived from an EMBL/GenBank/DDBJ whole genome shotgun (WGS) entry which is preliminary data.</text>
</comment>
<feature type="transmembrane region" description="Helical" evidence="1">
    <location>
        <begin position="170"/>
        <end position="188"/>
    </location>
</feature>
<keyword evidence="1" id="KW-0812">Transmembrane</keyword>
<accession>A0A5C4Y8R2</accession>
<name>A0A5C4Y8R2_9DEIO</name>
<sequence length="394" mass="41301">MKVPVTLQTSLVGGLGGLLGALLSERLMGSAGGETALQAMLSTAAWTALVMLPLTLLLVAAENVLGLRGRWWRDLGRVWLPALLLGALSGALAQLFYGLALNMSDVSPRLVRGLGWGLMGAGVGLVLGLADRSWKKAGRGLLGGVVGGTVGGLVFDNFAGLTLGADDTGALARLVGLTVLGAAIGFTLQLSQELFKSAWLLGTTTGPYEGKQYVLGKDTVTVGRSDGQDISLYHDRDVPLKAGQLVRRGNAWAWEGETVEINGQRVSQGLVRGGDRLRLGNNEFIFQEKGQVQGKAAQELSERLLLHGDTQVIALPVPLSRVTLGSHGPQAVQGPGVLPRHAELQVQNGELILRALGPTSVNEEPVTTGQRKAVRAGDLLQFGGVSLALLRAKD</sequence>
<feature type="transmembrane region" description="Helical" evidence="1">
    <location>
        <begin position="142"/>
        <end position="164"/>
    </location>
</feature>